<dbReference type="Pfam" id="PF00300">
    <property type="entry name" value="His_Phos_1"/>
    <property type="match status" value="1"/>
</dbReference>
<comment type="caution">
    <text evidence="1">The sequence shown here is derived from an EMBL/GenBank/DDBJ whole genome shotgun (WGS) entry which is preliminary data.</text>
</comment>
<evidence type="ECO:0000313" key="1">
    <source>
        <dbReference type="EMBL" id="KAL1862579.1"/>
    </source>
</evidence>
<name>A0ABR3WHZ5_9PEZI</name>
<dbReference type="PANTHER" id="PTHR48100:SF54">
    <property type="entry name" value="PHOSPHATASE SPAC5H10.03-RELATED"/>
    <property type="match status" value="1"/>
</dbReference>
<dbReference type="SMART" id="SM00855">
    <property type="entry name" value="PGAM"/>
    <property type="match status" value="1"/>
</dbReference>
<dbReference type="InterPro" id="IPR001345">
    <property type="entry name" value="PG/BPGM_mutase_AS"/>
</dbReference>
<dbReference type="PANTHER" id="PTHR48100">
    <property type="entry name" value="BROAD-SPECIFICITY PHOSPHATASE YOR283W-RELATED"/>
    <property type="match status" value="1"/>
</dbReference>
<protein>
    <recommendedName>
        <fullName evidence="3">Phosphoglycerate mutase family protein</fullName>
    </recommendedName>
</protein>
<reference evidence="1 2" key="1">
    <citation type="journal article" date="2024" name="IMA Fungus">
        <title>IMA Genome - F19 : A genome assembly and annotation guide to empower mycologists, including annotated draft genome sequences of Ceratocystis pirilliformis, Diaporthe australafricana, Fusarium ophioides, Paecilomyces lecythidis, and Sporothrix stenoceras.</title>
        <authorList>
            <person name="Aylward J."/>
            <person name="Wilson A.M."/>
            <person name="Visagie C.M."/>
            <person name="Spraker J."/>
            <person name="Barnes I."/>
            <person name="Buitendag C."/>
            <person name="Ceriani C."/>
            <person name="Del Mar Angel L."/>
            <person name="du Plessis D."/>
            <person name="Fuchs T."/>
            <person name="Gasser K."/>
            <person name="Kramer D."/>
            <person name="Li W."/>
            <person name="Munsamy K."/>
            <person name="Piso A."/>
            <person name="Price J.L."/>
            <person name="Sonnekus B."/>
            <person name="Thomas C."/>
            <person name="van der Nest A."/>
            <person name="van Dijk A."/>
            <person name="van Heerden A."/>
            <person name="van Vuuren N."/>
            <person name="Yilmaz N."/>
            <person name="Duong T.A."/>
            <person name="van der Merwe N.A."/>
            <person name="Wingfield M.J."/>
            <person name="Wingfield B.D."/>
        </authorList>
    </citation>
    <scope>NUCLEOTIDE SEQUENCE [LARGE SCALE GENOMIC DNA]</scope>
    <source>
        <strain evidence="1 2">CMW 18300</strain>
    </source>
</reference>
<dbReference type="PROSITE" id="PS00175">
    <property type="entry name" value="PG_MUTASE"/>
    <property type="match status" value="1"/>
</dbReference>
<dbReference type="Proteomes" id="UP001583177">
    <property type="component" value="Unassembled WGS sequence"/>
</dbReference>
<dbReference type="EMBL" id="JAWRVE010000080">
    <property type="protein sequence ID" value="KAL1862579.1"/>
    <property type="molecule type" value="Genomic_DNA"/>
</dbReference>
<dbReference type="InterPro" id="IPR029033">
    <property type="entry name" value="His_PPase_superfam"/>
</dbReference>
<dbReference type="Gene3D" id="3.40.50.1240">
    <property type="entry name" value="Phosphoglycerate mutase-like"/>
    <property type="match status" value="1"/>
</dbReference>
<evidence type="ECO:0000313" key="2">
    <source>
        <dbReference type="Proteomes" id="UP001583177"/>
    </source>
</evidence>
<accession>A0ABR3WHZ5</accession>
<dbReference type="InterPro" id="IPR050275">
    <property type="entry name" value="PGM_Phosphatase"/>
</dbReference>
<sequence length="209" mass="23394">MAPIITLIRHGEGFHNVNNDYSIVDPTLTDEGKNQCNRVRDRFPHHANVSHILASPLYRAIETAFYSFRPAIDRGVKIMAMREVTEASADPCNSGHTSGEILAWAQPPLGLGGDYLDQQTFSWLPPYWSEKSAGLYEVTDSKLRLRALVARRIIHRVAMAAGDNSHIVVVSHQDFLSYLVNNYGAWSNAEYRSYHISDDDAATLVPINI</sequence>
<gene>
    <name evidence="1" type="ORF">Daus18300_008539</name>
</gene>
<dbReference type="SUPFAM" id="SSF53254">
    <property type="entry name" value="Phosphoglycerate mutase-like"/>
    <property type="match status" value="1"/>
</dbReference>
<organism evidence="1 2">
    <name type="scientific">Diaporthe australafricana</name>
    <dbReference type="NCBI Taxonomy" id="127596"/>
    <lineage>
        <taxon>Eukaryota</taxon>
        <taxon>Fungi</taxon>
        <taxon>Dikarya</taxon>
        <taxon>Ascomycota</taxon>
        <taxon>Pezizomycotina</taxon>
        <taxon>Sordariomycetes</taxon>
        <taxon>Sordariomycetidae</taxon>
        <taxon>Diaporthales</taxon>
        <taxon>Diaporthaceae</taxon>
        <taxon>Diaporthe</taxon>
    </lineage>
</organism>
<dbReference type="CDD" id="cd07067">
    <property type="entry name" value="HP_PGM_like"/>
    <property type="match status" value="1"/>
</dbReference>
<evidence type="ECO:0008006" key="3">
    <source>
        <dbReference type="Google" id="ProtNLM"/>
    </source>
</evidence>
<keyword evidence="2" id="KW-1185">Reference proteome</keyword>
<dbReference type="InterPro" id="IPR013078">
    <property type="entry name" value="His_Pase_superF_clade-1"/>
</dbReference>
<proteinExistence type="predicted"/>